<organism evidence="1 2">
    <name type="scientific">Hoyosella subflava (strain DSM 45089 / JCM 17490 / NBRC 109087 / DQS3-9A1)</name>
    <name type="common">Amycolicicoccus subflavus</name>
    <dbReference type="NCBI Taxonomy" id="443218"/>
    <lineage>
        <taxon>Bacteria</taxon>
        <taxon>Bacillati</taxon>
        <taxon>Actinomycetota</taxon>
        <taxon>Actinomycetes</taxon>
        <taxon>Mycobacteriales</taxon>
        <taxon>Hoyosellaceae</taxon>
        <taxon>Hoyosella</taxon>
    </lineage>
</organism>
<dbReference type="PANTHER" id="PTHR21600:SF84">
    <property type="entry name" value="PSEUDOURIDINE SYNTHASE RSUA_RLUA-LIKE DOMAIN-CONTAINING PROTEIN"/>
    <property type="match status" value="1"/>
</dbReference>
<keyword evidence="2" id="KW-1185">Reference proteome</keyword>
<dbReference type="GO" id="GO:0140098">
    <property type="term" value="F:catalytic activity, acting on RNA"/>
    <property type="evidence" value="ECO:0007669"/>
    <property type="project" value="UniProtKB-ARBA"/>
</dbReference>
<accession>F6EJH8</accession>
<protein>
    <submittedName>
        <fullName evidence="1">Pseudouridine synthase</fullName>
    </submittedName>
</protein>
<dbReference type="PANTHER" id="PTHR21600">
    <property type="entry name" value="MITOCHONDRIAL RNA PSEUDOURIDINE SYNTHASE"/>
    <property type="match status" value="1"/>
</dbReference>
<dbReference type="GO" id="GO:0009982">
    <property type="term" value="F:pseudouridine synthase activity"/>
    <property type="evidence" value="ECO:0007669"/>
    <property type="project" value="InterPro"/>
</dbReference>
<dbReference type="Gene3D" id="3.30.2350.10">
    <property type="entry name" value="Pseudouridine synthase"/>
    <property type="match status" value="1"/>
</dbReference>
<dbReference type="GO" id="GO:0000455">
    <property type="term" value="P:enzyme-directed rRNA pseudouridine synthesis"/>
    <property type="evidence" value="ECO:0007669"/>
    <property type="project" value="TreeGrafter"/>
</dbReference>
<evidence type="ECO:0000313" key="2">
    <source>
        <dbReference type="Proteomes" id="UP000009235"/>
    </source>
</evidence>
<evidence type="ECO:0000313" key="1">
    <source>
        <dbReference type="EMBL" id="AEF39027.1"/>
    </source>
</evidence>
<dbReference type="GO" id="GO:0003723">
    <property type="term" value="F:RNA binding"/>
    <property type="evidence" value="ECO:0007669"/>
    <property type="project" value="InterPro"/>
</dbReference>
<dbReference type="SUPFAM" id="SSF55120">
    <property type="entry name" value="Pseudouridine synthase"/>
    <property type="match status" value="1"/>
</dbReference>
<dbReference type="InterPro" id="IPR050188">
    <property type="entry name" value="RluA_PseudoU_synthase"/>
</dbReference>
<dbReference type="EMBL" id="CP002786">
    <property type="protein sequence ID" value="AEF39027.1"/>
    <property type="molecule type" value="Genomic_DNA"/>
</dbReference>
<dbReference type="AlphaFoldDB" id="F6EJH8"/>
<dbReference type="HOGENOM" id="CLU_2490986_0_0_11"/>
<dbReference type="eggNOG" id="COG0564">
    <property type="taxonomic scope" value="Bacteria"/>
</dbReference>
<sequence length="86" mass="10034">MELDEHDRVWARYRLRPVTGRTHQLRVHMSALGVPIYGDSLYPQITPISPTDYTEPLRLLAHTMSFTDPLTRRKHTFMSERTLTGP</sequence>
<dbReference type="KEGG" id="asd:AS9A_0572"/>
<dbReference type="STRING" id="443218.AS9A_0572"/>
<dbReference type="Proteomes" id="UP000009235">
    <property type="component" value="Chromosome"/>
</dbReference>
<proteinExistence type="predicted"/>
<dbReference type="InterPro" id="IPR020103">
    <property type="entry name" value="PsdUridine_synth_cat_dom_sf"/>
</dbReference>
<name>F6EJH8_HOYSD</name>
<reference evidence="1 2" key="1">
    <citation type="journal article" date="2011" name="J. Bacteriol.">
        <title>Complete genome sequence of Amycolicicoccus subflavus DQS3-9A1T, an actinomycete isolated from crude oil-polluted soil.</title>
        <authorList>
            <person name="Cai M."/>
            <person name="Chen W.M."/>
            <person name="Nie Y."/>
            <person name="Chi C.Q."/>
            <person name="Wang Y.N."/>
            <person name="Tang Y.Q."/>
            <person name="Li G.Y."/>
            <person name="Wu X.L."/>
        </authorList>
    </citation>
    <scope>NUCLEOTIDE SEQUENCE [LARGE SCALE GENOMIC DNA]</scope>
    <source>
        <strain evidence="2">DSM 45089 / DQS3-9A1</strain>
    </source>
</reference>
<gene>
    <name evidence="1" type="ordered locus">AS9A_0572</name>
</gene>